<organism evidence="2 3">
    <name type="scientific">Malus baccata</name>
    <name type="common">Siberian crab apple</name>
    <name type="synonym">Pyrus baccata</name>
    <dbReference type="NCBI Taxonomy" id="106549"/>
    <lineage>
        <taxon>Eukaryota</taxon>
        <taxon>Viridiplantae</taxon>
        <taxon>Streptophyta</taxon>
        <taxon>Embryophyta</taxon>
        <taxon>Tracheophyta</taxon>
        <taxon>Spermatophyta</taxon>
        <taxon>Magnoliopsida</taxon>
        <taxon>eudicotyledons</taxon>
        <taxon>Gunneridae</taxon>
        <taxon>Pentapetalae</taxon>
        <taxon>rosids</taxon>
        <taxon>fabids</taxon>
        <taxon>Rosales</taxon>
        <taxon>Rosaceae</taxon>
        <taxon>Amygdaloideae</taxon>
        <taxon>Maleae</taxon>
        <taxon>Malus</taxon>
    </lineage>
</organism>
<proteinExistence type="predicted"/>
<feature type="region of interest" description="Disordered" evidence="1">
    <location>
        <begin position="88"/>
        <end position="180"/>
    </location>
</feature>
<comment type="caution">
    <text evidence="2">The sequence shown here is derived from an EMBL/GenBank/DDBJ whole genome shotgun (WGS) entry which is preliminary data.</text>
</comment>
<feature type="region of interest" description="Disordered" evidence="1">
    <location>
        <begin position="26"/>
        <end position="52"/>
    </location>
</feature>
<accession>A0A540LID1</accession>
<feature type="compositionally biased region" description="Basic and acidic residues" evidence="1">
    <location>
        <begin position="139"/>
        <end position="153"/>
    </location>
</feature>
<evidence type="ECO:0000313" key="2">
    <source>
        <dbReference type="EMBL" id="TQD86200.1"/>
    </source>
</evidence>
<feature type="compositionally biased region" description="Polar residues" evidence="1">
    <location>
        <begin position="128"/>
        <end position="138"/>
    </location>
</feature>
<sequence length="274" mass="29774">MEGSSNSHSRNRKTREMPLRQVVLALAAPSALPPPHLRSATTKSAGRRDKPKEVVLALSAPNAPPPQVHPTTKRAGTIEKPREVVLNMCAPNAPPPPLQTITKRAGTRDKEEVAALTLSLPNAPPPQLNITTAATNDGTKSDYSLRQKRKQEEGAAAPDPTEFSSDDDYTPPVTNGRKQKEVEIVHEIIKDQKNQEKLVGENIVIKKEIGSSFSCGEKVKKSSSTSSTAGKKETTEVVDVLWDIPGEIPDLDLLQQEYYGLGLSDTFFDGIPED</sequence>
<dbReference type="EMBL" id="VIEB01000573">
    <property type="protein sequence ID" value="TQD86200.1"/>
    <property type="molecule type" value="Genomic_DNA"/>
</dbReference>
<protein>
    <submittedName>
        <fullName evidence="2">Uncharacterized protein</fullName>
    </submittedName>
</protein>
<keyword evidence="3" id="KW-1185">Reference proteome</keyword>
<dbReference type="AlphaFoldDB" id="A0A540LID1"/>
<gene>
    <name evidence="2" type="ORF">C1H46_028217</name>
</gene>
<evidence type="ECO:0000313" key="3">
    <source>
        <dbReference type="Proteomes" id="UP000315295"/>
    </source>
</evidence>
<feature type="region of interest" description="Disordered" evidence="1">
    <location>
        <begin position="57"/>
        <end position="76"/>
    </location>
</feature>
<reference evidence="2 3" key="1">
    <citation type="journal article" date="2019" name="G3 (Bethesda)">
        <title>Sequencing of a Wild Apple (Malus baccata) Genome Unravels the Differences Between Cultivated and Wild Apple Species Regarding Disease Resistance and Cold Tolerance.</title>
        <authorList>
            <person name="Chen X."/>
        </authorList>
    </citation>
    <scope>NUCLEOTIDE SEQUENCE [LARGE SCALE GENOMIC DNA]</scope>
    <source>
        <strain evidence="3">cv. Shandingzi</strain>
        <tissue evidence="2">Leaves</tissue>
    </source>
</reference>
<name>A0A540LID1_MALBA</name>
<evidence type="ECO:0000256" key="1">
    <source>
        <dbReference type="SAM" id="MobiDB-lite"/>
    </source>
</evidence>
<dbReference type="Proteomes" id="UP000315295">
    <property type="component" value="Unassembled WGS sequence"/>
</dbReference>